<feature type="region of interest" description="Disordered" evidence="1">
    <location>
        <begin position="248"/>
        <end position="267"/>
    </location>
</feature>
<gene>
    <name evidence="2" type="ORF">N7496_002880</name>
</gene>
<keyword evidence="3" id="KW-1185">Reference proteome</keyword>
<dbReference type="Proteomes" id="UP001147782">
    <property type="component" value="Unassembled WGS sequence"/>
</dbReference>
<dbReference type="AlphaFoldDB" id="A0A9W9SL24"/>
<dbReference type="GeneID" id="81434988"/>
<dbReference type="OrthoDB" id="3641178at2759"/>
<evidence type="ECO:0000256" key="1">
    <source>
        <dbReference type="SAM" id="MobiDB-lite"/>
    </source>
</evidence>
<sequence length="489" mass="54646">MLGGFSTKNLMASFAYPSSPLPPQTPKEWKVVLMEVKRLYLERQYKQCAARATELLEVTKEAAVHPIYTAYLTFHAAISFEFLGQAAHLYSNNKVTYLHAALDSFLDCLSALPESVPLPKLPTVYPTPPPSPLSISQSQTPQTPNTQFTIFEDGEDDSPSPPVILDTLTRMINVSLDVQEDDDPFVSDSDNETPSPFVDACLASAEIRNGSLQNNALFHVRLPESKDAKKFEESIQIGSLMPSPLRVRKPSWESPPQIKRYPNMFDTPTKLGRSSLAPRPLNPIPAGRLNVGNIKLSAAQVANSLAARSSPSRIPRTPTKDKSPAGSEHMGNENQGNEHKNEEHKGKDKTVRNEAITPAHMAQIVKFNREIEFLRSQVKANISDIQKHVEKVNEIQRARRARNVRRVASFWSFSPVTSAHEADDEPEPGLAMDQFGNVWTKETREQRIARLRADGWTTVGLRSPRSTWKGAGYYQDFCNMVLNELFVDN</sequence>
<feature type="compositionally biased region" description="Basic and acidic residues" evidence="1">
    <location>
        <begin position="336"/>
        <end position="350"/>
    </location>
</feature>
<proteinExistence type="predicted"/>
<name>A0A9W9SL24_9EURO</name>
<accession>A0A9W9SL24</accession>
<organism evidence="2 3">
    <name type="scientific">Penicillium cataractarum</name>
    <dbReference type="NCBI Taxonomy" id="2100454"/>
    <lineage>
        <taxon>Eukaryota</taxon>
        <taxon>Fungi</taxon>
        <taxon>Dikarya</taxon>
        <taxon>Ascomycota</taxon>
        <taxon>Pezizomycotina</taxon>
        <taxon>Eurotiomycetes</taxon>
        <taxon>Eurotiomycetidae</taxon>
        <taxon>Eurotiales</taxon>
        <taxon>Aspergillaceae</taxon>
        <taxon>Penicillium</taxon>
    </lineage>
</organism>
<reference evidence="2" key="2">
    <citation type="journal article" date="2023" name="IMA Fungus">
        <title>Comparative genomic study of the Penicillium genus elucidates a diverse pangenome and 15 lateral gene transfer events.</title>
        <authorList>
            <person name="Petersen C."/>
            <person name="Sorensen T."/>
            <person name="Nielsen M.R."/>
            <person name="Sondergaard T.E."/>
            <person name="Sorensen J.L."/>
            <person name="Fitzpatrick D.A."/>
            <person name="Frisvad J.C."/>
            <person name="Nielsen K.L."/>
        </authorList>
    </citation>
    <scope>NUCLEOTIDE SEQUENCE</scope>
    <source>
        <strain evidence="2">IBT 29864</strain>
    </source>
</reference>
<evidence type="ECO:0000313" key="2">
    <source>
        <dbReference type="EMBL" id="KAJ5380452.1"/>
    </source>
</evidence>
<comment type="caution">
    <text evidence="2">The sequence shown here is derived from an EMBL/GenBank/DDBJ whole genome shotgun (WGS) entry which is preliminary data.</text>
</comment>
<dbReference type="RefSeq" id="XP_056558023.1">
    <property type="nucleotide sequence ID" value="XM_056695811.1"/>
</dbReference>
<reference evidence="2" key="1">
    <citation type="submission" date="2022-11" db="EMBL/GenBank/DDBJ databases">
        <authorList>
            <person name="Petersen C."/>
        </authorList>
    </citation>
    <scope>NUCLEOTIDE SEQUENCE</scope>
    <source>
        <strain evidence="2">IBT 29864</strain>
    </source>
</reference>
<feature type="region of interest" description="Disordered" evidence="1">
    <location>
        <begin position="305"/>
        <end position="350"/>
    </location>
</feature>
<dbReference type="EMBL" id="JAPZBS010000002">
    <property type="protein sequence ID" value="KAJ5380452.1"/>
    <property type="molecule type" value="Genomic_DNA"/>
</dbReference>
<protein>
    <submittedName>
        <fullName evidence="2">Uncharacterized protein</fullName>
    </submittedName>
</protein>
<evidence type="ECO:0000313" key="3">
    <source>
        <dbReference type="Proteomes" id="UP001147782"/>
    </source>
</evidence>